<name>A0A1H9B4X5_9LACT</name>
<dbReference type="Proteomes" id="UP000198833">
    <property type="component" value="Unassembled WGS sequence"/>
</dbReference>
<dbReference type="Gene3D" id="3.20.20.190">
    <property type="entry name" value="Phosphatidylinositol (PI) phosphodiesterase"/>
    <property type="match status" value="1"/>
</dbReference>
<dbReference type="OrthoDB" id="384721at2"/>
<keyword evidence="3" id="KW-1185">Reference proteome</keyword>
<feature type="domain" description="GP-PDE" evidence="1">
    <location>
        <begin position="4"/>
        <end position="284"/>
    </location>
</feature>
<dbReference type="InterPro" id="IPR017946">
    <property type="entry name" value="PLC-like_Pdiesterase_TIM-brl"/>
</dbReference>
<dbReference type="STRING" id="89093.SAMN04488558_102166"/>
<dbReference type="SUPFAM" id="SSF51695">
    <property type="entry name" value="PLC-like phosphodiesterases"/>
    <property type="match status" value="1"/>
</dbReference>
<evidence type="ECO:0000313" key="2">
    <source>
        <dbReference type="EMBL" id="SEP83905.1"/>
    </source>
</evidence>
<gene>
    <name evidence="2" type="ORF">SAMN04488558_102166</name>
</gene>
<accession>A0A1H9B4X5</accession>
<evidence type="ECO:0000313" key="3">
    <source>
        <dbReference type="Proteomes" id="UP000198833"/>
    </source>
</evidence>
<dbReference type="GO" id="GO:0008081">
    <property type="term" value="F:phosphoric diester hydrolase activity"/>
    <property type="evidence" value="ECO:0007669"/>
    <property type="project" value="InterPro"/>
</dbReference>
<dbReference type="PANTHER" id="PTHR46211">
    <property type="entry name" value="GLYCEROPHOSPHORYL DIESTER PHOSPHODIESTERASE"/>
    <property type="match status" value="1"/>
</dbReference>
<dbReference type="GO" id="GO:0006629">
    <property type="term" value="P:lipid metabolic process"/>
    <property type="evidence" value="ECO:0007669"/>
    <property type="project" value="InterPro"/>
</dbReference>
<sequence length="284" mass="32876">MSLENFCSHRGFNTIAPENSIPAFAAGIALGANEIEFDLWPTKDGRLLVCHDSTVNRTSNGYGKIQSLSSEEINSLDAGSYFSSYYRGLSFPYFEDVLNLFANKVIMNIHIKSINDPIGSFKIMKKRGKFLWNCYHNNILANLHEHEPQERIDVQVENRIVTAYDERVFAKVIEWIDYYNCHETVYITGEKDVLITAKKMAPNLKRCCLEGHMNFSIVENAIKYDCQRVQFCKHLTTQAMIDLAREHHLITNLFWSNDYDEAKHFFDLGIDVILTDNYWNTYRG</sequence>
<protein>
    <submittedName>
        <fullName evidence="2">Glycerophosphoryl diester phosphodiesterase</fullName>
    </submittedName>
</protein>
<reference evidence="2 3" key="1">
    <citation type="submission" date="2016-10" db="EMBL/GenBank/DDBJ databases">
        <authorList>
            <person name="de Groot N.N."/>
        </authorList>
    </citation>
    <scope>NUCLEOTIDE SEQUENCE [LARGE SCALE GENOMIC DNA]</scope>
    <source>
        <strain evidence="2 3">DSM 15695</strain>
    </source>
</reference>
<dbReference type="Pfam" id="PF03009">
    <property type="entry name" value="GDPD"/>
    <property type="match status" value="1"/>
</dbReference>
<organism evidence="2 3">
    <name type="scientific">Ignavigranum ruoffiae</name>
    <dbReference type="NCBI Taxonomy" id="89093"/>
    <lineage>
        <taxon>Bacteria</taxon>
        <taxon>Bacillati</taxon>
        <taxon>Bacillota</taxon>
        <taxon>Bacilli</taxon>
        <taxon>Lactobacillales</taxon>
        <taxon>Aerococcaceae</taxon>
        <taxon>Ignavigranum</taxon>
    </lineage>
</organism>
<dbReference type="AlphaFoldDB" id="A0A1H9B4X5"/>
<dbReference type="EMBL" id="FOEN01000002">
    <property type="protein sequence ID" value="SEP83905.1"/>
    <property type="molecule type" value="Genomic_DNA"/>
</dbReference>
<evidence type="ECO:0000259" key="1">
    <source>
        <dbReference type="PROSITE" id="PS51704"/>
    </source>
</evidence>
<dbReference type="RefSeq" id="WP_159428826.1">
    <property type="nucleotide sequence ID" value="NZ_FOEN01000002.1"/>
</dbReference>
<dbReference type="PANTHER" id="PTHR46211:SF14">
    <property type="entry name" value="GLYCEROPHOSPHODIESTER PHOSPHODIESTERASE"/>
    <property type="match status" value="1"/>
</dbReference>
<proteinExistence type="predicted"/>
<dbReference type="InterPro" id="IPR030395">
    <property type="entry name" value="GP_PDE_dom"/>
</dbReference>
<dbReference type="PROSITE" id="PS51704">
    <property type="entry name" value="GP_PDE"/>
    <property type="match status" value="1"/>
</dbReference>